<dbReference type="Proteomes" id="UP000664940">
    <property type="component" value="Unassembled WGS sequence"/>
</dbReference>
<reference evidence="1 2" key="1">
    <citation type="journal article" date="2020" name="Nature">
        <title>Six reference-quality genomes reveal evolution of bat adaptations.</title>
        <authorList>
            <person name="Jebb D."/>
            <person name="Huang Z."/>
            <person name="Pippel M."/>
            <person name="Hughes G.M."/>
            <person name="Lavrichenko K."/>
            <person name="Devanna P."/>
            <person name="Winkler S."/>
            <person name="Jermiin L.S."/>
            <person name="Skirmuntt E.C."/>
            <person name="Katzourakis A."/>
            <person name="Burkitt-Gray L."/>
            <person name="Ray D.A."/>
            <person name="Sullivan K.A.M."/>
            <person name="Roscito J.G."/>
            <person name="Kirilenko B.M."/>
            <person name="Davalos L.M."/>
            <person name="Corthals A.P."/>
            <person name="Power M.L."/>
            <person name="Jones G."/>
            <person name="Ransome R.D."/>
            <person name="Dechmann D.K.N."/>
            <person name="Locatelli A.G."/>
            <person name="Puechmaille S.J."/>
            <person name="Fedrigo O."/>
            <person name="Jarvis E.D."/>
            <person name="Hiller M."/>
            <person name="Vernes S.C."/>
            <person name="Myers E.W."/>
            <person name="Teeling E.C."/>
        </authorList>
    </citation>
    <scope>NUCLEOTIDE SEQUENCE [LARGE SCALE GENOMIC DNA]</scope>
    <source>
        <strain evidence="1">Bat1K_MPI-CBG_1</strain>
    </source>
</reference>
<proteinExistence type="predicted"/>
<comment type="caution">
    <text evidence="1">The sequence shown here is derived from an EMBL/GenBank/DDBJ whole genome shotgun (WGS) entry which is preliminary data.</text>
</comment>
<dbReference type="AlphaFoldDB" id="A0A833ZNY4"/>
<dbReference type="EMBL" id="JABVXQ010000008">
    <property type="protein sequence ID" value="KAF6094805.1"/>
    <property type="molecule type" value="Genomic_DNA"/>
</dbReference>
<evidence type="ECO:0000313" key="1">
    <source>
        <dbReference type="EMBL" id="KAF6094805.1"/>
    </source>
</evidence>
<protein>
    <submittedName>
        <fullName evidence="1">Uncharacterized protein</fullName>
    </submittedName>
</protein>
<evidence type="ECO:0000313" key="2">
    <source>
        <dbReference type="Proteomes" id="UP000664940"/>
    </source>
</evidence>
<accession>A0A833ZNY4</accession>
<gene>
    <name evidence="1" type="ORF">HJG60_011897</name>
</gene>
<name>A0A833ZNY4_9CHIR</name>
<organism evidence="1 2">
    <name type="scientific">Phyllostomus discolor</name>
    <name type="common">pale spear-nosed bat</name>
    <dbReference type="NCBI Taxonomy" id="89673"/>
    <lineage>
        <taxon>Eukaryota</taxon>
        <taxon>Metazoa</taxon>
        <taxon>Chordata</taxon>
        <taxon>Craniata</taxon>
        <taxon>Vertebrata</taxon>
        <taxon>Euteleostomi</taxon>
        <taxon>Mammalia</taxon>
        <taxon>Eutheria</taxon>
        <taxon>Laurasiatheria</taxon>
        <taxon>Chiroptera</taxon>
        <taxon>Yangochiroptera</taxon>
        <taxon>Phyllostomidae</taxon>
        <taxon>Phyllostominae</taxon>
        <taxon>Phyllostomus</taxon>
    </lineage>
</organism>
<sequence length="121" mass="13201">MLFENPKAAAWKGSPRWSRGTVEAWLASHPQCSDQPKPRLLVPPVHSRMKAKAGHPECDEVAFAHRVALWRASPLPSANGQIWSCFLGPQLLSPMQPLEGVILTSQPSVSTGSHEGMKLCP</sequence>